<dbReference type="Gene3D" id="3.40.50.720">
    <property type="entry name" value="NAD(P)-binding Rossmann-like Domain"/>
    <property type="match status" value="1"/>
</dbReference>
<sequence length="314" mass="36115">MKILVVGGAGYVGGSVTDILLEKNYDFTVYDKLLYETEYLKNCDFIYGDVRDYEKINKVLKNYDCVIWIAALVGDGACSINPEITNDINFKAVKNLSKNFDGRIIFFSTCSVYGKQTGILDENSNLNPLSAYAETKLKAENVLTNKNAIIFRLGTLFGLSDLHSRIRMDLVINTLTARAFLDNKINIFGGEQYRPLLHVKDSARAIVDSITKKEVGVFNLAFENYKIIDIAYLVREHFPNLEINITEIPFQDNRTYMVNKDKSLKYLNFEAKITPQDGVEEVKKLLINKRIKDFNDLRYHNQKYLEYFKNKIEL</sequence>
<dbReference type="PANTHER" id="PTHR43245:SF23">
    <property type="entry name" value="NAD(P)-BINDING DOMAIN-CONTAINING PROTEIN"/>
    <property type="match status" value="1"/>
</dbReference>
<protein>
    <submittedName>
        <fullName evidence="2">SDR family oxidoreductase</fullName>
    </submittedName>
</protein>
<dbReference type="Pfam" id="PF01370">
    <property type="entry name" value="Epimerase"/>
    <property type="match status" value="1"/>
</dbReference>
<name>A0A6H1Q2A4_9PROT</name>
<feature type="domain" description="NAD-dependent epimerase/dehydratase" evidence="1">
    <location>
        <begin position="3"/>
        <end position="220"/>
    </location>
</feature>
<organism evidence="2 3">
    <name type="scientific">Candidatus Pelagibacter giovannonii</name>
    <dbReference type="NCBI Taxonomy" id="2563896"/>
    <lineage>
        <taxon>Bacteria</taxon>
        <taxon>Pseudomonadati</taxon>
        <taxon>Pseudomonadota</taxon>
        <taxon>Alphaproteobacteria</taxon>
        <taxon>Candidatus Pelagibacterales</taxon>
        <taxon>Candidatus Pelagibacteraceae</taxon>
        <taxon>Candidatus Pelagibacter</taxon>
    </lineage>
</organism>
<reference evidence="2 3" key="1">
    <citation type="journal article" date="2020" name="Nat. Microbiol.">
        <title>Lysogenic host-virus interactions in SAR11 marine bacteria.</title>
        <authorList>
            <person name="Morris R.M."/>
            <person name="Cain K.R."/>
            <person name="Hvorecny K.L."/>
            <person name="Kollman J.M."/>
        </authorList>
    </citation>
    <scope>NUCLEOTIDE SEQUENCE [LARGE SCALE GENOMIC DNA]</scope>
    <source>
        <strain evidence="2 3">NP1</strain>
    </source>
</reference>
<dbReference type="Proteomes" id="UP000501094">
    <property type="component" value="Chromosome"/>
</dbReference>
<dbReference type="SUPFAM" id="SSF51735">
    <property type="entry name" value="NAD(P)-binding Rossmann-fold domains"/>
    <property type="match status" value="1"/>
</dbReference>
<dbReference type="InterPro" id="IPR036291">
    <property type="entry name" value="NAD(P)-bd_dom_sf"/>
</dbReference>
<keyword evidence="3" id="KW-1185">Reference proteome</keyword>
<dbReference type="AlphaFoldDB" id="A0A6H1Q2A4"/>
<dbReference type="InterPro" id="IPR050177">
    <property type="entry name" value="Lipid_A_modif_metabolic_enz"/>
</dbReference>
<dbReference type="KEGG" id="peg:E5R92_03430"/>
<dbReference type="CDD" id="cd08946">
    <property type="entry name" value="SDR_e"/>
    <property type="match status" value="1"/>
</dbReference>
<dbReference type="InterPro" id="IPR001509">
    <property type="entry name" value="Epimerase_deHydtase"/>
</dbReference>
<proteinExistence type="predicted"/>
<dbReference type="PANTHER" id="PTHR43245">
    <property type="entry name" value="BIFUNCTIONAL POLYMYXIN RESISTANCE PROTEIN ARNA"/>
    <property type="match status" value="1"/>
</dbReference>
<evidence type="ECO:0000313" key="3">
    <source>
        <dbReference type="Proteomes" id="UP000501094"/>
    </source>
</evidence>
<evidence type="ECO:0000259" key="1">
    <source>
        <dbReference type="Pfam" id="PF01370"/>
    </source>
</evidence>
<gene>
    <name evidence="2" type="ORF">E5R92_03430</name>
</gene>
<evidence type="ECO:0000313" key="2">
    <source>
        <dbReference type="EMBL" id="QIZ20836.1"/>
    </source>
</evidence>
<accession>A0A6H1Q2A4</accession>
<dbReference type="EMBL" id="CP038852">
    <property type="protein sequence ID" value="QIZ20836.1"/>
    <property type="molecule type" value="Genomic_DNA"/>
</dbReference>
<dbReference type="RefSeq" id="WP_168606714.1">
    <property type="nucleotide sequence ID" value="NZ_CP038852.1"/>
</dbReference>